<dbReference type="Pfam" id="PF01852">
    <property type="entry name" value="START"/>
    <property type="match status" value="1"/>
</dbReference>
<dbReference type="SUPFAM" id="SSF50729">
    <property type="entry name" value="PH domain-like"/>
    <property type="match status" value="1"/>
</dbReference>
<evidence type="ECO:0000256" key="1">
    <source>
        <dbReference type="ARBA" id="ARBA00004240"/>
    </source>
</evidence>
<evidence type="ECO:0008006" key="8">
    <source>
        <dbReference type="Google" id="ProtNLM"/>
    </source>
</evidence>
<dbReference type="Pfam" id="PF00169">
    <property type="entry name" value="PH"/>
    <property type="match status" value="1"/>
</dbReference>
<dbReference type="Proteomes" id="UP000481153">
    <property type="component" value="Unassembled WGS sequence"/>
</dbReference>
<dbReference type="InterPro" id="IPR023393">
    <property type="entry name" value="START-like_dom_sf"/>
</dbReference>
<dbReference type="InterPro" id="IPR001078">
    <property type="entry name" value="2-oxoacid_DH_actylTfrase"/>
</dbReference>
<protein>
    <recommendedName>
        <fullName evidence="8">PH domain-containing protein</fullName>
    </recommendedName>
</protein>
<dbReference type="PANTHER" id="PTHR19308">
    <property type="entry name" value="PHOSPHATIDYLCHOLINE TRANSFER PROTEIN"/>
    <property type="match status" value="1"/>
</dbReference>
<dbReference type="InterPro" id="IPR051213">
    <property type="entry name" value="START_lipid_transfer"/>
</dbReference>
<evidence type="ECO:0000256" key="2">
    <source>
        <dbReference type="ARBA" id="ARBA00022824"/>
    </source>
</evidence>
<feature type="region of interest" description="Disordered" evidence="3">
    <location>
        <begin position="548"/>
        <end position="567"/>
    </location>
</feature>
<dbReference type="GO" id="GO:0008289">
    <property type="term" value="F:lipid binding"/>
    <property type="evidence" value="ECO:0007669"/>
    <property type="project" value="InterPro"/>
</dbReference>
<accession>A0A6G0WUM4</accession>
<name>A0A6G0WUM4_9STRA</name>
<dbReference type="InterPro" id="IPR023213">
    <property type="entry name" value="CAT-like_dom_sf"/>
</dbReference>
<feature type="domain" description="PH" evidence="4">
    <location>
        <begin position="2"/>
        <end position="97"/>
    </location>
</feature>
<dbReference type="InterPro" id="IPR001849">
    <property type="entry name" value="PH_domain"/>
</dbReference>
<proteinExistence type="predicted"/>
<dbReference type="GO" id="GO:0005783">
    <property type="term" value="C:endoplasmic reticulum"/>
    <property type="evidence" value="ECO:0007669"/>
    <property type="project" value="UniProtKB-SubCell"/>
</dbReference>
<dbReference type="CDD" id="cd00177">
    <property type="entry name" value="START"/>
    <property type="match status" value="1"/>
</dbReference>
<feature type="domain" description="START" evidence="5">
    <location>
        <begin position="338"/>
        <end position="522"/>
    </location>
</feature>
<evidence type="ECO:0000313" key="6">
    <source>
        <dbReference type="EMBL" id="KAF0731211.1"/>
    </source>
</evidence>
<organism evidence="6 7">
    <name type="scientific">Aphanomyces euteiches</name>
    <dbReference type="NCBI Taxonomy" id="100861"/>
    <lineage>
        <taxon>Eukaryota</taxon>
        <taxon>Sar</taxon>
        <taxon>Stramenopiles</taxon>
        <taxon>Oomycota</taxon>
        <taxon>Saprolegniomycetes</taxon>
        <taxon>Saprolegniales</taxon>
        <taxon>Verrucalvaceae</taxon>
        <taxon>Aphanomyces</taxon>
    </lineage>
</organism>
<dbReference type="InterPro" id="IPR011993">
    <property type="entry name" value="PH-like_dom_sf"/>
</dbReference>
<dbReference type="Gene3D" id="3.30.530.20">
    <property type="match status" value="2"/>
</dbReference>
<evidence type="ECO:0000259" key="4">
    <source>
        <dbReference type="PROSITE" id="PS50003"/>
    </source>
</evidence>
<dbReference type="SUPFAM" id="SSF55961">
    <property type="entry name" value="Bet v1-like"/>
    <property type="match status" value="2"/>
</dbReference>
<evidence type="ECO:0000313" key="7">
    <source>
        <dbReference type="Proteomes" id="UP000481153"/>
    </source>
</evidence>
<dbReference type="AlphaFoldDB" id="A0A6G0WUM4"/>
<dbReference type="PANTHER" id="PTHR19308:SF56">
    <property type="entry name" value="START DOMAIN-CONTAINING PROTEIN"/>
    <property type="match status" value="1"/>
</dbReference>
<dbReference type="EMBL" id="VJMJ01000146">
    <property type="protein sequence ID" value="KAF0731211.1"/>
    <property type="molecule type" value="Genomic_DNA"/>
</dbReference>
<dbReference type="InterPro" id="IPR002913">
    <property type="entry name" value="START_lipid-bd_dom"/>
</dbReference>
<gene>
    <name evidence="6" type="ORF">Ae201684_011472</name>
</gene>
<dbReference type="Gene3D" id="2.30.29.30">
    <property type="entry name" value="Pleckstrin-homology domain (PH domain)/Phosphotyrosine-binding domain (PTB)"/>
    <property type="match status" value="1"/>
</dbReference>
<keyword evidence="7" id="KW-1185">Reference proteome</keyword>
<dbReference type="SUPFAM" id="SSF52777">
    <property type="entry name" value="CoA-dependent acyltransferases"/>
    <property type="match status" value="1"/>
</dbReference>
<evidence type="ECO:0000256" key="3">
    <source>
        <dbReference type="SAM" id="MobiDB-lite"/>
    </source>
</evidence>
<dbReference type="Gene3D" id="3.30.559.10">
    <property type="entry name" value="Chloramphenicol acetyltransferase-like domain"/>
    <property type="match status" value="1"/>
</dbReference>
<dbReference type="SMART" id="SM00233">
    <property type="entry name" value="PH"/>
    <property type="match status" value="1"/>
</dbReference>
<reference evidence="6 7" key="1">
    <citation type="submission" date="2019-07" db="EMBL/GenBank/DDBJ databases">
        <title>Genomics analysis of Aphanomyces spp. identifies a new class of oomycete effector associated with host adaptation.</title>
        <authorList>
            <person name="Gaulin E."/>
        </authorList>
    </citation>
    <scope>NUCLEOTIDE SEQUENCE [LARGE SCALE GENOMIC DNA]</scope>
    <source>
        <strain evidence="6 7">ATCC 201684</strain>
    </source>
</reference>
<comment type="subcellular location">
    <subcellularLocation>
        <location evidence="1">Endoplasmic reticulum</location>
    </subcellularLocation>
</comment>
<dbReference type="PROSITE" id="PS50003">
    <property type="entry name" value="PH_DOMAIN"/>
    <property type="match status" value="1"/>
</dbReference>
<keyword evidence="2" id="KW-0256">Endoplasmic reticulum</keyword>
<dbReference type="SMART" id="SM00234">
    <property type="entry name" value="START"/>
    <property type="match status" value="1"/>
</dbReference>
<dbReference type="Pfam" id="PF00198">
    <property type="entry name" value="2-oxoacid_dh"/>
    <property type="match status" value="1"/>
</dbReference>
<comment type="caution">
    <text evidence="6">The sequence shown here is derived from an EMBL/GenBank/DDBJ whole genome shotgun (WGS) entry which is preliminary data.</text>
</comment>
<dbReference type="PROSITE" id="PS50848">
    <property type="entry name" value="START"/>
    <property type="match status" value="1"/>
</dbReference>
<sequence>MATPHAGYLLKRSKPNEWKTRYVVIDNGVLFYYKHKRDCNPKGVILLSGCSVSATPDQPGCSFAISHPSKPSIQIHWSTSEPSVTTEWMQAVATHLTLPADAETPPLPLKEHVVRPPDIPQTWTEPSPVPPQFSGTIDAMVTQMASFVLDHGRWALQTDHATAKSTQLYLCEKTRTAAMSKLSLARPAHEILDVLLDPLQDSSCLVEAIDGHTSLHRLMLKAIFPHHGRDFAVLRHWRTLSDRSILVLTRSQAMSSLYFEAYYIVPNLDNTAAEVTYVIHVDEVLPAAVVVSRAHKLDVLRAKFEPVSPRPLPRMSSCKVDAGVYEIPLQYAAEVDAAIDKLVHAATHADDEWTFHSEKSGVRALSKDSSEMGGGGSLTTVLGIGHLDFPANMVLDFLLATQCKVEYDPMCAQSFQVDALDAHTTIDYYESKPVLIVAGRDFVNLVHWRVLPDNSIVVVAKATTDDRCPVKKWTVRGEIHVAGWRIVPKSTGGVDVAFMVQMDLKGSIPAFVQNRIVVDQAFVILTVASVLRKRPPLAAAPVTNKGKQSTASVKDVPAAVTPRKTTPSDVVKPKKDVALTKSTTRVEAQVQASAPLSDLSFSSLVYFSSVFLAALYIPPVMNLHLTFEILHDIVVWAVVAYVALQVYLGPAHVRPHWHHGQRVHGSLEVDCSNTLQYIASKGDKITMTHVVLRAVAQALKQSQTMNGYVIFGKSYPSATVDVSFLVENDPCRAVKFAASGTASLSKFADELTQQTGQTRLMAVYKSAAAVLPMFVVKCIFKVVFWLSQSLGFGISWLGVKPHMFGQAVIVNSTTEGFGALDTAPGLPAPLLIAIGGVTKKPTVVNDAIEARPVVRLDISIDPRLARASDVAIFSKSLRSYVETPRQLDAPKV</sequence>
<dbReference type="GO" id="GO:0016746">
    <property type="term" value="F:acyltransferase activity"/>
    <property type="evidence" value="ECO:0007669"/>
    <property type="project" value="InterPro"/>
</dbReference>
<dbReference type="VEuPathDB" id="FungiDB:AeMF1_009812"/>
<evidence type="ECO:0000259" key="5">
    <source>
        <dbReference type="PROSITE" id="PS50848"/>
    </source>
</evidence>